<evidence type="ECO:0000313" key="2">
    <source>
        <dbReference type="EMBL" id="GDY68476.1"/>
    </source>
</evidence>
<proteinExistence type="predicted"/>
<comment type="caution">
    <text evidence="2">The sequence shown here is derived from an EMBL/GenBank/DDBJ whole genome shotgun (WGS) entry which is preliminary data.</text>
</comment>
<dbReference type="EMBL" id="BJHX01000001">
    <property type="protein sequence ID" value="GDY68476.1"/>
    <property type="molecule type" value="Genomic_DNA"/>
</dbReference>
<feature type="region of interest" description="Disordered" evidence="1">
    <location>
        <begin position="1"/>
        <end position="73"/>
    </location>
</feature>
<feature type="compositionally biased region" description="Polar residues" evidence="1">
    <location>
        <begin position="23"/>
        <end position="34"/>
    </location>
</feature>
<dbReference type="Proteomes" id="UP000302139">
    <property type="component" value="Unassembled WGS sequence"/>
</dbReference>
<dbReference type="AlphaFoldDB" id="A0A4D4M998"/>
<name>A0A4D4M998_STRAX</name>
<organism evidence="2 3">
    <name type="scientific">Streptomyces avermitilis</name>
    <dbReference type="NCBI Taxonomy" id="33903"/>
    <lineage>
        <taxon>Bacteria</taxon>
        <taxon>Bacillati</taxon>
        <taxon>Actinomycetota</taxon>
        <taxon>Actinomycetes</taxon>
        <taxon>Kitasatosporales</taxon>
        <taxon>Streptomycetaceae</taxon>
        <taxon>Streptomyces</taxon>
    </lineage>
</organism>
<evidence type="ECO:0000256" key="1">
    <source>
        <dbReference type="SAM" id="MobiDB-lite"/>
    </source>
</evidence>
<protein>
    <submittedName>
        <fullName evidence="2">Uncharacterized protein</fullName>
    </submittedName>
</protein>
<reference evidence="2 3" key="1">
    <citation type="submission" date="2019-04" db="EMBL/GenBank/DDBJ databases">
        <title>Draft genome sequences of Streptomyces avermitilis NBRC 14893.</title>
        <authorList>
            <person name="Komaki H."/>
            <person name="Tamura T."/>
            <person name="Hosoyama A."/>
        </authorList>
    </citation>
    <scope>NUCLEOTIDE SEQUENCE [LARGE SCALE GENOMIC DNA]</scope>
    <source>
        <strain evidence="2 3">NBRC 14893</strain>
    </source>
</reference>
<evidence type="ECO:0000313" key="3">
    <source>
        <dbReference type="Proteomes" id="UP000302139"/>
    </source>
</evidence>
<accession>A0A4D4M998</accession>
<sequence length="92" mass="10193">MRAAQADARVSIGGQKLERQRSQDQPPANGSQIVQVRHGVGQKQPASPHTPRPPAVGQRVWRRTASRSWSMSSALWEKAVTNRTIPGSQRSW</sequence>
<gene>
    <name evidence="2" type="ORF">SAV14893_078690</name>
</gene>